<feature type="domain" description="TonB-dependent receptor plug" evidence="14">
    <location>
        <begin position="112"/>
        <end position="233"/>
    </location>
</feature>
<keyword evidence="2 10" id="KW-0813">Transport</keyword>
<dbReference type="SUPFAM" id="SSF56935">
    <property type="entry name" value="Porins"/>
    <property type="match status" value="1"/>
</dbReference>
<dbReference type="EMBL" id="FUXK01000001">
    <property type="protein sequence ID" value="SJZ41360.1"/>
    <property type="molecule type" value="Genomic_DNA"/>
</dbReference>
<dbReference type="InterPro" id="IPR008969">
    <property type="entry name" value="CarboxyPept-like_regulatory"/>
</dbReference>
<evidence type="ECO:0000256" key="3">
    <source>
        <dbReference type="ARBA" id="ARBA00022452"/>
    </source>
</evidence>
<evidence type="ECO:0000256" key="4">
    <source>
        <dbReference type="ARBA" id="ARBA00022692"/>
    </source>
</evidence>
<evidence type="ECO:0000256" key="6">
    <source>
        <dbReference type="ARBA" id="ARBA00023077"/>
    </source>
</evidence>
<evidence type="ECO:0000256" key="10">
    <source>
        <dbReference type="PROSITE-ProRule" id="PRU01360"/>
    </source>
</evidence>
<dbReference type="AlphaFoldDB" id="A0A1T4KG31"/>
<dbReference type="InterPro" id="IPR000531">
    <property type="entry name" value="Beta-barrel_TonB"/>
</dbReference>
<feature type="signal peptide" evidence="12">
    <location>
        <begin position="1"/>
        <end position="21"/>
    </location>
</feature>
<dbReference type="RefSeq" id="WP_078805373.1">
    <property type="nucleotide sequence ID" value="NZ_FUXK01000001.1"/>
</dbReference>
<comment type="subcellular location">
    <subcellularLocation>
        <location evidence="1 10">Cell outer membrane</location>
        <topology evidence="1 10">Multi-pass membrane protein</topology>
    </subcellularLocation>
</comment>
<dbReference type="InterPro" id="IPR039426">
    <property type="entry name" value="TonB-dep_rcpt-like"/>
</dbReference>
<dbReference type="NCBIfam" id="TIGR04057">
    <property type="entry name" value="SusC_RagA_signa"/>
    <property type="match status" value="1"/>
</dbReference>
<feature type="chain" id="PRO_5013341048" evidence="12">
    <location>
        <begin position="22"/>
        <end position="1013"/>
    </location>
</feature>
<sequence>MGKRLCLFLAVLFVSVGIAFAQTQVNGTVISSEDGEPVVGASVVVVGTKTGTVTDVDGKFSLNVPTGSKITVNYIGMQSQTVVAKANMKITMKAEAKALEEVIVTGYGNVKKSSFTGSAATMNTKGLEDVPVVSVEDKLAGGVSGVTITSKSSSPGGTSSIRIRGMGSINAGNNPLIVIDGTPVNSGNLSEFEYSSAGTNILSTINSNDIESMTVIKDAAAASLYGSRAANGVIVITTKSGKTGKTQIDFRSDWGFSNMAINYRPQLNGDDRRAVLLKGLENYYIYNQGQTAAQAAASAAGDIDDYAPLPGKGQTWTDWKKLLFRTGHHQNYQASVSGGSESTRFYASLAYTNQDGIVANTGLKRYTGNANLTHKFGHFNVDVTTLFSKMKQSLANEGNSYIAPTINYAFLQNPSTRPFNNDGGYNLKIGRVQRNPLYEQLHNSDVNNVIRSLNTLKLTWHIWDGLSASGKLAYDYTAGTEDVLWDRYSGDGGSVNGSLQRLKNEIRQLNSQFQLNYIKSFGLHNVDALVGYETENFQYGYDFIKAQDYPGELYEIGNAGTTNASSNKSQSKLLSYLGRVNYNYNNRYYASVSYRRDGSSRLSKDNRWGDFWSLSGSWRFGEEKFMEPVNGVVTDGKLRLSYGVNGTQPSSYYGYLNTYSYGEFYNGVSGIGIVGVANPDLKWEKNETFNVGLDLTFLEKYNLTFDYYTRTTSDLIYNMPISSVPGYYGTSYQTVMPTNIGSLRNNGFELTLSANWLNKKDFSWTSTLNMAHNSNKVVKLNGSDRVMDNANTVLVHQVGSPYYSYYGYEYAGVDPQTGKELYYINDGTANARNTTTDVNKAQRVVIGNNQAALQGGISNTMRWKFIDFGFTFTYQLGGDAFDYTRWQESNGGSDLYLGTVPAYYKLSDMWTGPGDTRAKLPKFQYGSVYQYSSRWLMPLDYLRLKNLSLGFSAPQQYLRPLGLNKARIYFSASNLLTFKSEKLRVDPEVPVNGIAIFETPNLRTFTFGVELGF</sequence>
<evidence type="ECO:0000259" key="13">
    <source>
        <dbReference type="Pfam" id="PF00593"/>
    </source>
</evidence>
<evidence type="ECO:0000256" key="12">
    <source>
        <dbReference type="SAM" id="SignalP"/>
    </source>
</evidence>
<dbReference type="GO" id="GO:0044718">
    <property type="term" value="P:siderophore transmembrane transport"/>
    <property type="evidence" value="ECO:0007669"/>
    <property type="project" value="TreeGrafter"/>
</dbReference>
<reference evidence="15 16" key="1">
    <citation type="submission" date="2017-02" db="EMBL/GenBank/DDBJ databases">
        <authorList>
            <person name="Peterson S.W."/>
        </authorList>
    </citation>
    <scope>NUCLEOTIDE SEQUENCE [LARGE SCALE GENOMIC DNA]</scope>
    <source>
        <strain evidence="15 16">ATCC 43324</strain>
    </source>
</reference>
<keyword evidence="4 10" id="KW-0812">Transmembrane</keyword>
<dbReference type="PANTHER" id="PTHR30069:SF29">
    <property type="entry name" value="HEMOGLOBIN AND HEMOGLOBIN-HAPTOGLOBIN-BINDING PROTEIN 1-RELATED"/>
    <property type="match status" value="1"/>
</dbReference>
<dbReference type="InterPro" id="IPR012910">
    <property type="entry name" value="Plug_dom"/>
</dbReference>
<evidence type="ECO:0000256" key="9">
    <source>
        <dbReference type="ARBA" id="ARBA00023237"/>
    </source>
</evidence>
<dbReference type="Gene3D" id="2.170.130.10">
    <property type="entry name" value="TonB-dependent receptor, plug domain"/>
    <property type="match status" value="1"/>
</dbReference>
<evidence type="ECO:0000256" key="7">
    <source>
        <dbReference type="ARBA" id="ARBA00023136"/>
    </source>
</evidence>
<dbReference type="Proteomes" id="UP000190065">
    <property type="component" value="Unassembled WGS sequence"/>
</dbReference>
<name>A0A1T4KG31_9BACT</name>
<evidence type="ECO:0000259" key="14">
    <source>
        <dbReference type="Pfam" id="PF07715"/>
    </source>
</evidence>
<evidence type="ECO:0000313" key="15">
    <source>
        <dbReference type="EMBL" id="SJZ41360.1"/>
    </source>
</evidence>
<gene>
    <name evidence="15" type="ORF">SAMN02745202_00035</name>
</gene>
<dbReference type="Pfam" id="PF00593">
    <property type="entry name" value="TonB_dep_Rec_b-barrel"/>
    <property type="match status" value="1"/>
</dbReference>
<keyword evidence="5 12" id="KW-0732">Signal</keyword>
<dbReference type="STRING" id="28136.SAMN02745202_00035"/>
<protein>
    <submittedName>
        <fullName evidence="15">TonB-linked outer membrane protein, SusC/RagA family</fullName>
    </submittedName>
</protein>
<dbReference type="InterPro" id="IPR036942">
    <property type="entry name" value="Beta-barrel_TonB_sf"/>
</dbReference>
<dbReference type="GO" id="GO:0015344">
    <property type="term" value="F:siderophore uptake transmembrane transporter activity"/>
    <property type="evidence" value="ECO:0007669"/>
    <property type="project" value="TreeGrafter"/>
</dbReference>
<dbReference type="PANTHER" id="PTHR30069">
    <property type="entry name" value="TONB-DEPENDENT OUTER MEMBRANE RECEPTOR"/>
    <property type="match status" value="1"/>
</dbReference>
<evidence type="ECO:0000256" key="8">
    <source>
        <dbReference type="ARBA" id="ARBA00023170"/>
    </source>
</evidence>
<keyword evidence="6 11" id="KW-0798">TonB box</keyword>
<dbReference type="InterPro" id="IPR037066">
    <property type="entry name" value="Plug_dom_sf"/>
</dbReference>
<dbReference type="Pfam" id="PF13715">
    <property type="entry name" value="CarbopepD_reg_2"/>
    <property type="match status" value="1"/>
</dbReference>
<organism evidence="15 16">
    <name type="scientific">Segatella oulorum</name>
    <dbReference type="NCBI Taxonomy" id="28136"/>
    <lineage>
        <taxon>Bacteria</taxon>
        <taxon>Pseudomonadati</taxon>
        <taxon>Bacteroidota</taxon>
        <taxon>Bacteroidia</taxon>
        <taxon>Bacteroidales</taxon>
        <taxon>Prevotellaceae</taxon>
        <taxon>Segatella</taxon>
    </lineage>
</organism>
<keyword evidence="7 10" id="KW-0472">Membrane</keyword>
<dbReference type="PROSITE" id="PS52016">
    <property type="entry name" value="TONB_DEPENDENT_REC_3"/>
    <property type="match status" value="1"/>
</dbReference>
<dbReference type="SUPFAM" id="SSF49464">
    <property type="entry name" value="Carboxypeptidase regulatory domain-like"/>
    <property type="match status" value="1"/>
</dbReference>
<dbReference type="Gene3D" id="2.40.170.20">
    <property type="entry name" value="TonB-dependent receptor, beta-barrel domain"/>
    <property type="match status" value="1"/>
</dbReference>
<dbReference type="InterPro" id="IPR023997">
    <property type="entry name" value="TonB-dep_OMP_SusC/RagA_CS"/>
</dbReference>
<dbReference type="NCBIfam" id="TIGR04056">
    <property type="entry name" value="OMP_RagA_SusC"/>
    <property type="match status" value="1"/>
</dbReference>
<dbReference type="eggNOG" id="COG4771">
    <property type="taxonomic scope" value="Bacteria"/>
</dbReference>
<dbReference type="Gene3D" id="2.60.40.1120">
    <property type="entry name" value="Carboxypeptidase-like, regulatory domain"/>
    <property type="match status" value="1"/>
</dbReference>
<dbReference type="GO" id="GO:0009279">
    <property type="term" value="C:cell outer membrane"/>
    <property type="evidence" value="ECO:0007669"/>
    <property type="project" value="UniProtKB-SubCell"/>
</dbReference>
<evidence type="ECO:0000256" key="5">
    <source>
        <dbReference type="ARBA" id="ARBA00022729"/>
    </source>
</evidence>
<accession>A0A1T4KG31</accession>
<dbReference type="InterPro" id="IPR023996">
    <property type="entry name" value="TonB-dep_OMP_SusC/RagA"/>
</dbReference>
<evidence type="ECO:0000256" key="1">
    <source>
        <dbReference type="ARBA" id="ARBA00004571"/>
    </source>
</evidence>
<keyword evidence="3 10" id="KW-1134">Transmembrane beta strand</keyword>
<keyword evidence="9 10" id="KW-0998">Cell outer membrane</keyword>
<feature type="domain" description="TonB-dependent receptor-like beta-barrel" evidence="13">
    <location>
        <begin position="405"/>
        <end position="767"/>
    </location>
</feature>
<comment type="similarity">
    <text evidence="10 11">Belongs to the TonB-dependent receptor family.</text>
</comment>
<keyword evidence="8" id="KW-0675">Receptor</keyword>
<evidence type="ECO:0000256" key="11">
    <source>
        <dbReference type="RuleBase" id="RU003357"/>
    </source>
</evidence>
<proteinExistence type="inferred from homology"/>
<evidence type="ECO:0000256" key="2">
    <source>
        <dbReference type="ARBA" id="ARBA00022448"/>
    </source>
</evidence>
<evidence type="ECO:0000313" key="16">
    <source>
        <dbReference type="Proteomes" id="UP000190065"/>
    </source>
</evidence>
<dbReference type="Pfam" id="PF07715">
    <property type="entry name" value="Plug"/>
    <property type="match status" value="1"/>
</dbReference>